<dbReference type="STRING" id="563192.HMPREF0179_02132"/>
<dbReference type="EMBL" id="ADCP02000001">
    <property type="protein sequence ID" value="EFV44067.1"/>
    <property type="molecule type" value="Genomic_DNA"/>
</dbReference>
<protein>
    <recommendedName>
        <fullName evidence="4">Phage gp36-like protein</fullName>
    </recommendedName>
</protein>
<evidence type="ECO:0008006" key="4">
    <source>
        <dbReference type="Google" id="ProtNLM"/>
    </source>
</evidence>
<dbReference type="Proteomes" id="UP000006034">
    <property type="component" value="Unassembled WGS sequence"/>
</dbReference>
<dbReference type="GeneID" id="78085271"/>
<dbReference type="Pfam" id="PF07030">
    <property type="entry name" value="Phage_Mu_Gp36"/>
    <property type="match status" value="1"/>
</dbReference>
<evidence type="ECO:0000256" key="1">
    <source>
        <dbReference type="SAM" id="MobiDB-lite"/>
    </source>
</evidence>
<reference evidence="2 3" key="1">
    <citation type="submission" date="2010-10" db="EMBL/GenBank/DDBJ databases">
        <authorList>
            <consortium name="The Broad Institute Genome Sequencing Platform"/>
            <person name="Ward D."/>
            <person name="Earl A."/>
            <person name="Feldgarden M."/>
            <person name="Young S.K."/>
            <person name="Gargeya S."/>
            <person name="Zeng Q."/>
            <person name="Alvarado L."/>
            <person name="Berlin A."/>
            <person name="Bochicchio J."/>
            <person name="Chapman S.B."/>
            <person name="Chen Z."/>
            <person name="Freedman E."/>
            <person name="Gellesch M."/>
            <person name="Goldberg J."/>
            <person name="Griggs A."/>
            <person name="Gujja S."/>
            <person name="Heilman E."/>
            <person name="Heiman D."/>
            <person name="Howarth C."/>
            <person name="Mehta T."/>
            <person name="Neiman D."/>
            <person name="Pearson M."/>
            <person name="Roberts A."/>
            <person name="Saif S."/>
            <person name="Shea T."/>
            <person name="Shenoy N."/>
            <person name="Sisk P."/>
            <person name="Stolte C."/>
            <person name="Sykes S."/>
            <person name="White J."/>
            <person name="Yandava C."/>
            <person name="Allen-Vercoe E."/>
            <person name="Sibley C."/>
            <person name="Ambrose C.E."/>
            <person name="Strauss J."/>
            <person name="Daigneault M."/>
            <person name="Haas B."/>
            <person name="Nusbaum C."/>
            <person name="Birren B."/>
        </authorList>
    </citation>
    <scope>NUCLEOTIDE SEQUENCE [LARGE SCALE GENOMIC DNA]</scope>
    <source>
        <strain evidence="2 3">3_1_6</strain>
    </source>
</reference>
<gene>
    <name evidence="2" type="ORF">HMPREF0179_02132</name>
</gene>
<feature type="region of interest" description="Disordered" evidence="1">
    <location>
        <begin position="112"/>
        <end position="140"/>
    </location>
</feature>
<comment type="caution">
    <text evidence="2">The sequence shown here is derived from an EMBL/GenBank/DDBJ whole genome shotgun (WGS) entry which is preliminary data.</text>
</comment>
<dbReference type="RefSeq" id="WP_005027933.1">
    <property type="nucleotide sequence ID" value="NZ_KE150238.1"/>
</dbReference>
<name>E5Y7G7_BILW3</name>
<reference evidence="2 3" key="2">
    <citation type="submission" date="2013-04" db="EMBL/GenBank/DDBJ databases">
        <title>The Genome Sequence of Bilophila wadsworthia 3_1_6.</title>
        <authorList>
            <consortium name="The Broad Institute Genomics Platform"/>
            <person name="Earl A."/>
            <person name="Ward D."/>
            <person name="Feldgarden M."/>
            <person name="Gevers D."/>
            <person name="Sibley C."/>
            <person name="Strauss J."/>
            <person name="Allen-Vercoe E."/>
            <person name="Walker B."/>
            <person name="Young S."/>
            <person name="Zeng Q."/>
            <person name="Gargeya S."/>
            <person name="Fitzgerald M."/>
            <person name="Haas B."/>
            <person name="Abouelleil A."/>
            <person name="Allen A.W."/>
            <person name="Alvarado L."/>
            <person name="Arachchi H.M."/>
            <person name="Berlin A.M."/>
            <person name="Chapman S.B."/>
            <person name="Gainer-Dewar J."/>
            <person name="Goldberg J."/>
            <person name="Griggs A."/>
            <person name="Gujja S."/>
            <person name="Hansen M."/>
            <person name="Howarth C."/>
            <person name="Imamovic A."/>
            <person name="Ireland A."/>
            <person name="Larimer J."/>
            <person name="McCowan C."/>
            <person name="Murphy C."/>
            <person name="Pearson M."/>
            <person name="Poon T.W."/>
            <person name="Priest M."/>
            <person name="Roberts A."/>
            <person name="Saif S."/>
            <person name="Shea T."/>
            <person name="Sisk P."/>
            <person name="Sykes S."/>
            <person name="Wortman J."/>
            <person name="Nusbaum C."/>
            <person name="Birren B."/>
        </authorList>
    </citation>
    <scope>NUCLEOTIDE SEQUENCE [LARGE SCALE GENOMIC DNA]</scope>
    <source>
        <strain evidence="2 3">3_1_6</strain>
    </source>
</reference>
<evidence type="ECO:0000313" key="3">
    <source>
        <dbReference type="Proteomes" id="UP000006034"/>
    </source>
</evidence>
<evidence type="ECO:0000313" key="2">
    <source>
        <dbReference type="EMBL" id="EFV44067.1"/>
    </source>
</evidence>
<organism evidence="2 3">
    <name type="scientific">Bilophila wadsworthia (strain 3_1_6)</name>
    <dbReference type="NCBI Taxonomy" id="563192"/>
    <lineage>
        <taxon>Bacteria</taxon>
        <taxon>Pseudomonadati</taxon>
        <taxon>Thermodesulfobacteriota</taxon>
        <taxon>Desulfovibrionia</taxon>
        <taxon>Desulfovibrionales</taxon>
        <taxon>Desulfovibrionaceae</taxon>
        <taxon>Bilophila</taxon>
    </lineage>
</organism>
<dbReference type="AlphaFoldDB" id="E5Y7G7"/>
<dbReference type="OrthoDB" id="9805172at2"/>
<proteinExistence type="predicted"/>
<accession>E5Y7G7</accession>
<keyword evidence="3" id="KW-1185">Reference proteome</keyword>
<dbReference type="InterPro" id="IPR009752">
    <property type="entry name" value="Phage_Mu_GpJ"/>
</dbReference>
<dbReference type="eggNOG" id="COG4387">
    <property type="taxonomic scope" value="Bacteria"/>
</dbReference>
<dbReference type="HOGENOM" id="CLU_112375_1_1_7"/>
<sequence>MAYATLDQLVSLFGADEIRTLSDRQGTGELDEAVISDALERASSEVDSYLADRYATPLSDSDPIPPVVVSVAGDIARYRLTGGDIRDTDPIRERYTKALNWLRDVADGKAGIPGLPPAGTETPGAVLLEPGTRPWDGVTP</sequence>